<evidence type="ECO:0000313" key="2">
    <source>
        <dbReference type="EMBL" id="KAJ4472767.1"/>
    </source>
</evidence>
<feature type="region of interest" description="Disordered" evidence="1">
    <location>
        <begin position="1"/>
        <end position="33"/>
    </location>
</feature>
<evidence type="ECO:0000256" key="1">
    <source>
        <dbReference type="SAM" id="MobiDB-lite"/>
    </source>
</evidence>
<gene>
    <name evidence="2" type="ORF">C8J55DRAFT_390377</name>
</gene>
<dbReference type="AlphaFoldDB" id="A0A9W9A2I1"/>
<comment type="caution">
    <text evidence="2">The sequence shown here is derived from an EMBL/GenBank/DDBJ whole genome shotgun (WGS) entry which is preliminary data.</text>
</comment>
<organism evidence="2 3">
    <name type="scientific">Lentinula lateritia</name>
    <dbReference type="NCBI Taxonomy" id="40482"/>
    <lineage>
        <taxon>Eukaryota</taxon>
        <taxon>Fungi</taxon>
        <taxon>Dikarya</taxon>
        <taxon>Basidiomycota</taxon>
        <taxon>Agaricomycotina</taxon>
        <taxon>Agaricomycetes</taxon>
        <taxon>Agaricomycetidae</taxon>
        <taxon>Agaricales</taxon>
        <taxon>Marasmiineae</taxon>
        <taxon>Omphalotaceae</taxon>
        <taxon>Lentinula</taxon>
    </lineage>
</organism>
<name>A0A9W9A2I1_9AGAR</name>
<dbReference type="EMBL" id="JANVFS010000026">
    <property type="protein sequence ID" value="KAJ4472767.1"/>
    <property type="molecule type" value="Genomic_DNA"/>
</dbReference>
<protein>
    <submittedName>
        <fullName evidence="2">Uncharacterized protein</fullName>
    </submittedName>
</protein>
<proteinExistence type="predicted"/>
<evidence type="ECO:0000313" key="3">
    <source>
        <dbReference type="Proteomes" id="UP001150238"/>
    </source>
</evidence>
<sequence>VEVDLDASELEAAQGAHTSKPGKKGSVGSQAERERQYSLEDLLAQGFEHIEWDGRTPIPIVDRSGHIIAVLAGQPGSDYEQDLLKAFKLFNEAGEEAGLGATAARGQHKQGSFPAFNRGVTMGMGSPTPVALNPSVMGGILDRLVGAKAVHRMAAYQNVAFSLWAPCVHNEYKNVRNTLRDRLPHLPDNFPGVSDFAAAALNL</sequence>
<feature type="non-terminal residue" evidence="2">
    <location>
        <position position="1"/>
    </location>
</feature>
<feature type="non-terminal residue" evidence="2">
    <location>
        <position position="203"/>
    </location>
</feature>
<reference evidence="2" key="2">
    <citation type="journal article" date="2023" name="Proc. Natl. Acad. Sci. U.S.A.">
        <title>A global phylogenomic analysis of the shiitake genus Lentinula.</title>
        <authorList>
            <person name="Sierra-Patev S."/>
            <person name="Min B."/>
            <person name="Naranjo-Ortiz M."/>
            <person name="Looney B."/>
            <person name="Konkel Z."/>
            <person name="Slot J.C."/>
            <person name="Sakamoto Y."/>
            <person name="Steenwyk J.L."/>
            <person name="Rokas A."/>
            <person name="Carro J."/>
            <person name="Camarero S."/>
            <person name="Ferreira P."/>
            <person name="Molpeceres G."/>
            <person name="Ruiz-Duenas F.J."/>
            <person name="Serrano A."/>
            <person name="Henrissat B."/>
            <person name="Drula E."/>
            <person name="Hughes K.W."/>
            <person name="Mata J.L."/>
            <person name="Ishikawa N.K."/>
            <person name="Vargas-Isla R."/>
            <person name="Ushijima S."/>
            <person name="Smith C.A."/>
            <person name="Donoghue J."/>
            <person name="Ahrendt S."/>
            <person name="Andreopoulos W."/>
            <person name="He G."/>
            <person name="LaButti K."/>
            <person name="Lipzen A."/>
            <person name="Ng V."/>
            <person name="Riley R."/>
            <person name="Sandor L."/>
            <person name="Barry K."/>
            <person name="Martinez A.T."/>
            <person name="Xiao Y."/>
            <person name="Gibbons J.G."/>
            <person name="Terashima K."/>
            <person name="Grigoriev I.V."/>
            <person name="Hibbett D."/>
        </authorList>
    </citation>
    <scope>NUCLEOTIDE SEQUENCE</scope>
    <source>
        <strain evidence="2">Sp2 HRB7682 ss15</strain>
    </source>
</reference>
<dbReference type="Proteomes" id="UP001150238">
    <property type="component" value="Unassembled WGS sequence"/>
</dbReference>
<accession>A0A9W9A2I1</accession>
<reference evidence="2" key="1">
    <citation type="submission" date="2022-08" db="EMBL/GenBank/DDBJ databases">
        <authorList>
            <consortium name="DOE Joint Genome Institute"/>
            <person name="Min B."/>
            <person name="Riley R."/>
            <person name="Sierra-Patev S."/>
            <person name="Naranjo-Ortiz M."/>
            <person name="Looney B."/>
            <person name="Konkel Z."/>
            <person name="Slot J.C."/>
            <person name="Sakamoto Y."/>
            <person name="Steenwyk J.L."/>
            <person name="Rokas A."/>
            <person name="Carro J."/>
            <person name="Camarero S."/>
            <person name="Ferreira P."/>
            <person name="Molpeceres G."/>
            <person name="Ruiz-Duenas F.J."/>
            <person name="Serrano A."/>
            <person name="Henrissat B."/>
            <person name="Drula E."/>
            <person name="Hughes K.W."/>
            <person name="Mata J.L."/>
            <person name="Ishikawa N.K."/>
            <person name="Vargas-Isla R."/>
            <person name="Ushijima S."/>
            <person name="Smith C.A."/>
            <person name="Ahrendt S."/>
            <person name="Andreopoulos W."/>
            <person name="He G."/>
            <person name="Labutti K."/>
            <person name="Lipzen A."/>
            <person name="Ng V."/>
            <person name="Sandor L."/>
            <person name="Barry K."/>
            <person name="Martinez A.T."/>
            <person name="Xiao Y."/>
            <person name="Gibbons J.G."/>
            <person name="Terashima K."/>
            <person name="Hibbett D.S."/>
            <person name="Grigoriev I.V."/>
        </authorList>
    </citation>
    <scope>NUCLEOTIDE SEQUENCE</scope>
    <source>
        <strain evidence="2">Sp2 HRB7682 ss15</strain>
    </source>
</reference>